<name>A0ABV7XBP8_9SPHN</name>
<protein>
    <recommendedName>
        <fullName evidence="5">Lipoprotein</fullName>
    </recommendedName>
</protein>
<keyword evidence="4" id="KW-1185">Reference proteome</keyword>
<feature type="chain" id="PRO_5045219640" description="Lipoprotein" evidence="2">
    <location>
        <begin position="20"/>
        <end position="50"/>
    </location>
</feature>
<evidence type="ECO:0008006" key="5">
    <source>
        <dbReference type="Google" id="ProtNLM"/>
    </source>
</evidence>
<sequence length="50" mass="5284">MPSRTLLLTAVTLTLTACATAPTHVPGEVPRDANGRPIWSMIEPTAAPTR</sequence>
<evidence type="ECO:0000256" key="1">
    <source>
        <dbReference type="SAM" id="MobiDB-lite"/>
    </source>
</evidence>
<dbReference type="PROSITE" id="PS51257">
    <property type="entry name" value="PROKAR_LIPOPROTEIN"/>
    <property type="match status" value="1"/>
</dbReference>
<dbReference type="EMBL" id="JBHRXV010000011">
    <property type="protein sequence ID" value="MFC3713590.1"/>
    <property type="molecule type" value="Genomic_DNA"/>
</dbReference>
<feature type="region of interest" description="Disordered" evidence="1">
    <location>
        <begin position="26"/>
        <end position="50"/>
    </location>
</feature>
<gene>
    <name evidence="3" type="ORF">ACFOMD_13500</name>
</gene>
<evidence type="ECO:0000313" key="4">
    <source>
        <dbReference type="Proteomes" id="UP001595615"/>
    </source>
</evidence>
<evidence type="ECO:0000256" key="2">
    <source>
        <dbReference type="SAM" id="SignalP"/>
    </source>
</evidence>
<feature type="signal peptide" evidence="2">
    <location>
        <begin position="1"/>
        <end position="19"/>
    </location>
</feature>
<organism evidence="3 4">
    <name type="scientific">Sphingoaurantiacus capsulatus</name>
    <dbReference type="NCBI Taxonomy" id="1771310"/>
    <lineage>
        <taxon>Bacteria</taxon>
        <taxon>Pseudomonadati</taxon>
        <taxon>Pseudomonadota</taxon>
        <taxon>Alphaproteobacteria</taxon>
        <taxon>Sphingomonadales</taxon>
        <taxon>Sphingosinicellaceae</taxon>
        <taxon>Sphingoaurantiacus</taxon>
    </lineage>
</organism>
<proteinExistence type="predicted"/>
<reference evidence="4" key="1">
    <citation type="journal article" date="2019" name="Int. J. Syst. Evol. Microbiol.">
        <title>The Global Catalogue of Microorganisms (GCM) 10K type strain sequencing project: providing services to taxonomists for standard genome sequencing and annotation.</title>
        <authorList>
            <consortium name="The Broad Institute Genomics Platform"/>
            <consortium name="The Broad Institute Genome Sequencing Center for Infectious Disease"/>
            <person name="Wu L."/>
            <person name="Ma J."/>
        </authorList>
    </citation>
    <scope>NUCLEOTIDE SEQUENCE [LARGE SCALE GENOMIC DNA]</scope>
    <source>
        <strain evidence="4">KCTC 42644</strain>
    </source>
</reference>
<dbReference type="Proteomes" id="UP001595615">
    <property type="component" value="Unassembled WGS sequence"/>
</dbReference>
<dbReference type="RefSeq" id="WP_380862229.1">
    <property type="nucleotide sequence ID" value="NZ_JBHRXV010000011.1"/>
</dbReference>
<evidence type="ECO:0000313" key="3">
    <source>
        <dbReference type="EMBL" id="MFC3713590.1"/>
    </source>
</evidence>
<comment type="caution">
    <text evidence="3">The sequence shown here is derived from an EMBL/GenBank/DDBJ whole genome shotgun (WGS) entry which is preliminary data.</text>
</comment>
<accession>A0ABV7XBP8</accession>
<keyword evidence="2" id="KW-0732">Signal</keyword>